<dbReference type="RefSeq" id="WP_045830343.1">
    <property type="nucleotide sequence ID" value="NZ_JZRB01000030.1"/>
</dbReference>
<dbReference type="AlphaFoldDB" id="A0A0F3KII6"/>
<evidence type="ECO:0000256" key="2">
    <source>
        <dbReference type="ARBA" id="ARBA00009694"/>
    </source>
</evidence>
<comment type="similarity">
    <text evidence="2">Belongs to the UPF0382 family.</text>
</comment>
<evidence type="ECO:0000313" key="7">
    <source>
        <dbReference type="EMBL" id="KJV30976.1"/>
    </source>
</evidence>
<dbReference type="PATRIC" id="fig|345309.4.peg.2437"/>
<feature type="transmembrane region" description="Helical" evidence="6">
    <location>
        <begin position="101"/>
        <end position="121"/>
    </location>
</feature>
<evidence type="ECO:0000256" key="6">
    <source>
        <dbReference type="SAM" id="Phobius"/>
    </source>
</evidence>
<name>A0A0F3KII6_9GAMM</name>
<evidence type="ECO:0000256" key="1">
    <source>
        <dbReference type="ARBA" id="ARBA00004141"/>
    </source>
</evidence>
<evidence type="ECO:0000313" key="8">
    <source>
        <dbReference type="Proteomes" id="UP000033651"/>
    </source>
</evidence>
<feature type="transmembrane region" description="Helical" evidence="6">
    <location>
        <begin position="49"/>
        <end position="67"/>
    </location>
</feature>
<sequence length="129" mass="13440">MRQPVSRPTAFLAGFAGATAVAFGAFGAHALRGKVDDTALAVWHTAVEYHFWHALALFAGIMGLPAGRARRVALTLFGVGIVLFSGSLYALALGAPRWTGAITPLGGVAFMAGWVAAAMSLRNISAQRE</sequence>
<organism evidence="7 8">
    <name type="scientific">Luteibacter yeojuensis</name>
    <dbReference type="NCBI Taxonomy" id="345309"/>
    <lineage>
        <taxon>Bacteria</taxon>
        <taxon>Pseudomonadati</taxon>
        <taxon>Pseudomonadota</taxon>
        <taxon>Gammaproteobacteria</taxon>
        <taxon>Lysobacterales</taxon>
        <taxon>Rhodanobacteraceae</taxon>
        <taxon>Luteibacter</taxon>
    </lineage>
</organism>
<evidence type="ECO:0000256" key="4">
    <source>
        <dbReference type="ARBA" id="ARBA00022989"/>
    </source>
</evidence>
<keyword evidence="5 6" id="KW-0472">Membrane</keyword>
<accession>A0A0F3KII6</accession>
<proteinExistence type="inferred from homology"/>
<reference evidence="7 8" key="1">
    <citation type="submission" date="2015-03" db="EMBL/GenBank/DDBJ databases">
        <title>Draft genome sequence of Luteibacter yeojuensis strain SU11.</title>
        <authorList>
            <person name="Sulaiman J."/>
            <person name="Priya K."/>
            <person name="Chan K.-G."/>
        </authorList>
    </citation>
    <scope>NUCLEOTIDE SEQUENCE [LARGE SCALE GENOMIC DNA]</scope>
    <source>
        <strain evidence="7 8">SU11</strain>
    </source>
</reference>
<dbReference type="PANTHER" id="PTHR43461">
    <property type="entry name" value="TRANSMEMBRANE PROTEIN 256"/>
    <property type="match status" value="1"/>
</dbReference>
<evidence type="ECO:0000256" key="5">
    <source>
        <dbReference type="ARBA" id="ARBA00023136"/>
    </source>
</evidence>
<dbReference type="OrthoDB" id="9802121at2"/>
<dbReference type="InterPro" id="IPR006696">
    <property type="entry name" value="DUF423"/>
</dbReference>
<protein>
    <submittedName>
        <fullName evidence="7">Membrane protein</fullName>
    </submittedName>
</protein>
<dbReference type="GO" id="GO:0016020">
    <property type="term" value="C:membrane"/>
    <property type="evidence" value="ECO:0007669"/>
    <property type="project" value="UniProtKB-SubCell"/>
</dbReference>
<gene>
    <name evidence="7" type="ORF">VI08_14170</name>
</gene>
<feature type="transmembrane region" description="Helical" evidence="6">
    <location>
        <begin position="74"/>
        <end position="95"/>
    </location>
</feature>
<keyword evidence="3 6" id="KW-0812">Transmembrane</keyword>
<dbReference type="Proteomes" id="UP000033651">
    <property type="component" value="Unassembled WGS sequence"/>
</dbReference>
<keyword evidence="8" id="KW-1185">Reference proteome</keyword>
<dbReference type="EMBL" id="JZRB01000030">
    <property type="protein sequence ID" value="KJV30976.1"/>
    <property type="molecule type" value="Genomic_DNA"/>
</dbReference>
<comment type="caution">
    <text evidence="7">The sequence shown here is derived from an EMBL/GenBank/DDBJ whole genome shotgun (WGS) entry which is preliminary data.</text>
</comment>
<dbReference type="Pfam" id="PF04241">
    <property type="entry name" value="DUF423"/>
    <property type="match status" value="1"/>
</dbReference>
<evidence type="ECO:0000256" key="3">
    <source>
        <dbReference type="ARBA" id="ARBA00022692"/>
    </source>
</evidence>
<keyword evidence="4 6" id="KW-1133">Transmembrane helix</keyword>
<comment type="subcellular location">
    <subcellularLocation>
        <location evidence="1">Membrane</location>
        <topology evidence="1">Multi-pass membrane protein</topology>
    </subcellularLocation>
</comment>
<dbReference type="PANTHER" id="PTHR43461:SF1">
    <property type="entry name" value="TRANSMEMBRANE PROTEIN 256"/>
    <property type="match status" value="1"/>
</dbReference>